<name>A0A6G1BMK0_9ORYZ</name>
<feature type="region of interest" description="Disordered" evidence="1">
    <location>
        <begin position="75"/>
        <end position="100"/>
    </location>
</feature>
<proteinExistence type="predicted"/>
<feature type="compositionally biased region" description="Gly residues" evidence="1">
    <location>
        <begin position="82"/>
        <end position="92"/>
    </location>
</feature>
<dbReference type="AlphaFoldDB" id="A0A6G1BMK0"/>
<reference evidence="2 3" key="1">
    <citation type="submission" date="2019-11" db="EMBL/GenBank/DDBJ databases">
        <title>Whole genome sequence of Oryza granulata.</title>
        <authorList>
            <person name="Li W."/>
        </authorList>
    </citation>
    <scope>NUCLEOTIDE SEQUENCE [LARGE SCALE GENOMIC DNA]</scope>
    <source>
        <strain evidence="3">cv. Menghai</strain>
        <tissue evidence="2">Leaf</tissue>
    </source>
</reference>
<gene>
    <name evidence="2" type="ORF">E2562_020200</name>
</gene>
<evidence type="ECO:0000313" key="3">
    <source>
        <dbReference type="Proteomes" id="UP000479710"/>
    </source>
</evidence>
<organism evidence="2 3">
    <name type="scientific">Oryza meyeriana var. granulata</name>
    <dbReference type="NCBI Taxonomy" id="110450"/>
    <lineage>
        <taxon>Eukaryota</taxon>
        <taxon>Viridiplantae</taxon>
        <taxon>Streptophyta</taxon>
        <taxon>Embryophyta</taxon>
        <taxon>Tracheophyta</taxon>
        <taxon>Spermatophyta</taxon>
        <taxon>Magnoliopsida</taxon>
        <taxon>Liliopsida</taxon>
        <taxon>Poales</taxon>
        <taxon>Poaceae</taxon>
        <taxon>BOP clade</taxon>
        <taxon>Oryzoideae</taxon>
        <taxon>Oryzeae</taxon>
        <taxon>Oryzinae</taxon>
        <taxon>Oryza</taxon>
        <taxon>Oryza meyeriana</taxon>
    </lineage>
</organism>
<protein>
    <submittedName>
        <fullName evidence="2">Uncharacterized protein</fullName>
    </submittedName>
</protein>
<evidence type="ECO:0000313" key="2">
    <source>
        <dbReference type="EMBL" id="KAF0888994.1"/>
    </source>
</evidence>
<comment type="caution">
    <text evidence="2">The sequence shown here is derived from an EMBL/GenBank/DDBJ whole genome shotgun (WGS) entry which is preliminary data.</text>
</comment>
<evidence type="ECO:0000256" key="1">
    <source>
        <dbReference type="SAM" id="MobiDB-lite"/>
    </source>
</evidence>
<keyword evidence="3" id="KW-1185">Reference proteome</keyword>
<accession>A0A6G1BMK0</accession>
<sequence>MPHLDLGPRPNMVLEASQLDLVLEAPELALVVEAPQLDLLQKELVAKLGEIEGRVRTTGRAAPCRGVELAEKGEVSVASSATGGGGSGGSFGSGEEESRQKLRPRWRSWCLAAVAGVGSGAEEAAC</sequence>
<dbReference type="Proteomes" id="UP000479710">
    <property type="component" value="Unassembled WGS sequence"/>
</dbReference>
<dbReference type="EMBL" id="SPHZ02000012">
    <property type="protein sequence ID" value="KAF0888994.1"/>
    <property type="molecule type" value="Genomic_DNA"/>
</dbReference>